<dbReference type="RefSeq" id="WP_345213906.1">
    <property type="nucleotide sequence ID" value="NZ_BAABFT010000022.1"/>
</dbReference>
<dbReference type="InterPro" id="IPR032710">
    <property type="entry name" value="NTF2-like_dom_sf"/>
</dbReference>
<protein>
    <recommendedName>
        <fullName evidence="1">SnoaL-like domain-containing protein</fullName>
    </recommendedName>
</protein>
<feature type="domain" description="SnoaL-like" evidence="1">
    <location>
        <begin position="12"/>
        <end position="107"/>
    </location>
</feature>
<dbReference type="EMBL" id="BAABFT010000022">
    <property type="protein sequence ID" value="GAA4339077.1"/>
    <property type="molecule type" value="Genomic_DNA"/>
</dbReference>
<dbReference type="Gene3D" id="3.10.450.50">
    <property type="match status" value="1"/>
</dbReference>
<accession>A0ABP8HGJ1</accession>
<dbReference type="Pfam" id="PF12680">
    <property type="entry name" value="SnoaL_2"/>
    <property type="match status" value="1"/>
</dbReference>
<gene>
    <name evidence="2" type="ORF">GCM10023149_49530</name>
</gene>
<proteinExistence type="predicted"/>
<evidence type="ECO:0000313" key="3">
    <source>
        <dbReference type="Proteomes" id="UP001500582"/>
    </source>
</evidence>
<comment type="caution">
    <text evidence="2">The sequence shown here is derived from an EMBL/GenBank/DDBJ whole genome shotgun (WGS) entry which is preliminary data.</text>
</comment>
<keyword evidence="3" id="KW-1185">Reference proteome</keyword>
<dbReference type="Proteomes" id="UP001500582">
    <property type="component" value="Unassembled WGS sequence"/>
</dbReference>
<evidence type="ECO:0000313" key="2">
    <source>
        <dbReference type="EMBL" id="GAA4339077.1"/>
    </source>
</evidence>
<dbReference type="SUPFAM" id="SSF54427">
    <property type="entry name" value="NTF2-like"/>
    <property type="match status" value="1"/>
</dbReference>
<sequence length="115" mass="13213">MKNTAITKFIGAWLSTGNQYDVEKYLSFYLVDAVLNDPSVGRKFTGHTGIKDYFVSYFIGYRTQTKLVKFIINNDEHAHLEVEFTGDFPERKIGGTFDFTFKDDKIAFVKANLVH</sequence>
<dbReference type="InterPro" id="IPR037401">
    <property type="entry name" value="SnoaL-like"/>
</dbReference>
<reference evidence="3" key="1">
    <citation type="journal article" date="2019" name="Int. J. Syst. Evol. Microbiol.">
        <title>The Global Catalogue of Microorganisms (GCM) 10K type strain sequencing project: providing services to taxonomists for standard genome sequencing and annotation.</title>
        <authorList>
            <consortium name="The Broad Institute Genomics Platform"/>
            <consortium name="The Broad Institute Genome Sequencing Center for Infectious Disease"/>
            <person name="Wu L."/>
            <person name="Ma J."/>
        </authorList>
    </citation>
    <scope>NUCLEOTIDE SEQUENCE [LARGE SCALE GENOMIC DNA]</scope>
    <source>
        <strain evidence="3">JCM 17705</strain>
    </source>
</reference>
<name>A0ABP8HGJ1_9SPHI</name>
<organism evidence="2 3">
    <name type="scientific">Mucilaginibacter gynuensis</name>
    <dbReference type="NCBI Taxonomy" id="1302236"/>
    <lineage>
        <taxon>Bacteria</taxon>
        <taxon>Pseudomonadati</taxon>
        <taxon>Bacteroidota</taxon>
        <taxon>Sphingobacteriia</taxon>
        <taxon>Sphingobacteriales</taxon>
        <taxon>Sphingobacteriaceae</taxon>
        <taxon>Mucilaginibacter</taxon>
    </lineage>
</organism>
<evidence type="ECO:0000259" key="1">
    <source>
        <dbReference type="Pfam" id="PF12680"/>
    </source>
</evidence>